<name>A0ABR3PN37_9PEZI</name>
<evidence type="ECO:0000313" key="1">
    <source>
        <dbReference type="EMBL" id="KAL1310868.1"/>
    </source>
</evidence>
<evidence type="ECO:0000313" key="2">
    <source>
        <dbReference type="Proteomes" id="UP001562354"/>
    </source>
</evidence>
<reference evidence="1 2" key="1">
    <citation type="submission" date="2024-07" db="EMBL/GenBank/DDBJ databases">
        <title>Draft sequence of the Neodothiora populina.</title>
        <authorList>
            <person name="Drown D.D."/>
            <person name="Schuette U.S."/>
            <person name="Buechlein A.B."/>
            <person name="Rusch D.R."/>
            <person name="Winton L.W."/>
            <person name="Adams G.A."/>
        </authorList>
    </citation>
    <scope>NUCLEOTIDE SEQUENCE [LARGE SCALE GENOMIC DNA]</scope>
    <source>
        <strain evidence="1 2">CPC 39397</strain>
    </source>
</reference>
<evidence type="ECO:0008006" key="3">
    <source>
        <dbReference type="Google" id="ProtNLM"/>
    </source>
</evidence>
<sequence length="265" mass="28460">MSVCAKCNDPLTLEVDLSDDEDQVQVGGASSSSAAATVNTVPDDVALSCGCHFHWQCLLDSYQITECPHCNQTLLSISPSGTQQILCTLHNEGGIQEGLDILPLLAEESYLRAYPEDRICRAFLDFCREGDVTAIVELLKSCDEEDLESDDDMDEGPPVAKKSADQILRYQDPIGEMQSGLHAAVAGGSREVAWLLLLLASNLPELEIPALVYQEAGALGIMRGDQEGKVDIRSLKDAEGKTAEQLAAEIGGVWIGWPGSGRLAV</sequence>
<dbReference type="RefSeq" id="XP_069203717.1">
    <property type="nucleotide sequence ID" value="XM_069340244.1"/>
</dbReference>
<accession>A0ABR3PN37</accession>
<gene>
    <name evidence="1" type="ORF">AAFC00_001100</name>
</gene>
<protein>
    <recommendedName>
        <fullName evidence="3">RING-type domain-containing protein</fullName>
    </recommendedName>
</protein>
<organism evidence="1 2">
    <name type="scientific">Neodothiora populina</name>
    <dbReference type="NCBI Taxonomy" id="2781224"/>
    <lineage>
        <taxon>Eukaryota</taxon>
        <taxon>Fungi</taxon>
        <taxon>Dikarya</taxon>
        <taxon>Ascomycota</taxon>
        <taxon>Pezizomycotina</taxon>
        <taxon>Dothideomycetes</taxon>
        <taxon>Dothideomycetidae</taxon>
        <taxon>Dothideales</taxon>
        <taxon>Dothioraceae</taxon>
        <taxon>Neodothiora</taxon>
    </lineage>
</organism>
<comment type="caution">
    <text evidence="1">The sequence shown here is derived from an EMBL/GenBank/DDBJ whole genome shotgun (WGS) entry which is preliminary data.</text>
</comment>
<dbReference type="GeneID" id="95974803"/>
<dbReference type="Proteomes" id="UP001562354">
    <property type="component" value="Unassembled WGS sequence"/>
</dbReference>
<proteinExistence type="predicted"/>
<dbReference type="EMBL" id="JBFMKM010000003">
    <property type="protein sequence ID" value="KAL1310868.1"/>
    <property type="molecule type" value="Genomic_DNA"/>
</dbReference>
<keyword evidence="2" id="KW-1185">Reference proteome</keyword>